<dbReference type="RefSeq" id="XP_066077616.1">
    <property type="nucleotide sequence ID" value="XM_066221519.1"/>
</dbReference>
<feature type="compositionally biased region" description="Low complexity" evidence="1">
    <location>
        <begin position="115"/>
        <end position="146"/>
    </location>
</feature>
<feature type="transmembrane region" description="Helical" evidence="2">
    <location>
        <begin position="243"/>
        <end position="261"/>
    </location>
</feature>
<accession>A0AAX4K279</accession>
<feature type="compositionally biased region" description="Basic and acidic residues" evidence="1">
    <location>
        <begin position="370"/>
        <end position="381"/>
    </location>
</feature>
<feature type="region of interest" description="Disordered" evidence="1">
    <location>
        <begin position="1"/>
        <end position="48"/>
    </location>
</feature>
<feature type="transmembrane region" description="Helical" evidence="2">
    <location>
        <begin position="165"/>
        <end position="188"/>
    </location>
</feature>
<dbReference type="PANTHER" id="PTHR13491">
    <property type="entry name" value="ZCCHC10 PROTEIN"/>
    <property type="match status" value="1"/>
</dbReference>
<keyword evidence="2" id="KW-1133">Transmembrane helix</keyword>
<organism evidence="3 4">
    <name type="scientific">Kwoniella dendrophila CBS 6074</name>
    <dbReference type="NCBI Taxonomy" id="1295534"/>
    <lineage>
        <taxon>Eukaryota</taxon>
        <taxon>Fungi</taxon>
        <taxon>Dikarya</taxon>
        <taxon>Basidiomycota</taxon>
        <taxon>Agaricomycotina</taxon>
        <taxon>Tremellomycetes</taxon>
        <taxon>Tremellales</taxon>
        <taxon>Cryptococcaceae</taxon>
        <taxon>Kwoniella</taxon>
    </lineage>
</organism>
<feature type="compositionally biased region" description="Polar residues" evidence="1">
    <location>
        <begin position="39"/>
        <end position="48"/>
    </location>
</feature>
<proteinExistence type="predicted"/>
<feature type="region of interest" description="Disordered" evidence="1">
    <location>
        <begin position="332"/>
        <end position="356"/>
    </location>
</feature>
<evidence type="ECO:0000256" key="2">
    <source>
        <dbReference type="SAM" id="Phobius"/>
    </source>
</evidence>
<dbReference type="Proteomes" id="UP001355207">
    <property type="component" value="Chromosome 7"/>
</dbReference>
<dbReference type="InterPro" id="IPR039715">
    <property type="entry name" value="ZCCHC10"/>
</dbReference>
<feature type="transmembrane region" description="Helical" evidence="2">
    <location>
        <begin position="273"/>
        <end position="292"/>
    </location>
</feature>
<keyword evidence="2" id="KW-0812">Transmembrane</keyword>
<evidence type="ECO:0000256" key="1">
    <source>
        <dbReference type="SAM" id="MobiDB-lite"/>
    </source>
</evidence>
<sequence length="381" mass="43200">MSHRPYGEDIDYDNNGNFEDVELGNSPKRSKSRFRNMTGEGSKSPNRSTDYFNYHPPLLILLLAFTVWLFLLLICFTSPQNGGLSVVFQDGTDYIGVLIKCTASSCDPWMSSDGSSSSTSSSSSSSSTSETSSSSSSSSSTTTSSSRNNVNVKRGEATSSDLSNFFLTTGLATLASFWLMSYSLLFIIMRYISSKLPLSGEDEEVELNTEKWSKSESTRKYLKSHWKSFKNPIKKFAFKTSRIFLFFLSWTLLGVSLDATVKSVKVTGGNGFGIGLILLHICWVILLFITYIEISRGTIRRKLDLTFWGFKCLQVCPSYNRRSKRKWEDYDSLRGKSSSSSSNDEIDEKERGRFKSRNRIMRSKSRAKRERQERFDREIYV</sequence>
<dbReference type="PANTHER" id="PTHR13491:SF0">
    <property type="entry name" value="ZINC FINGER CCHC DOMAIN-CONTAINING PROTEIN 10"/>
    <property type="match status" value="1"/>
</dbReference>
<feature type="region of interest" description="Disordered" evidence="1">
    <location>
        <begin position="115"/>
        <end position="151"/>
    </location>
</feature>
<keyword evidence="4" id="KW-1185">Reference proteome</keyword>
<gene>
    <name evidence="3" type="ORF">L201_005790</name>
</gene>
<evidence type="ECO:0000313" key="4">
    <source>
        <dbReference type="Proteomes" id="UP001355207"/>
    </source>
</evidence>
<feature type="region of interest" description="Disordered" evidence="1">
    <location>
        <begin position="362"/>
        <end position="381"/>
    </location>
</feature>
<keyword evidence="2" id="KW-0472">Membrane</keyword>
<feature type="transmembrane region" description="Helical" evidence="2">
    <location>
        <begin position="58"/>
        <end position="79"/>
    </location>
</feature>
<name>A0AAX4K279_9TREE</name>
<protein>
    <submittedName>
        <fullName evidence="3">Uncharacterized protein</fullName>
    </submittedName>
</protein>
<dbReference type="EMBL" id="CP144104">
    <property type="protein sequence ID" value="WWC90853.1"/>
    <property type="molecule type" value="Genomic_DNA"/>
</dbReference>
<evidence type="ECO:0000313" key="3">
    <source>
        <dbReference type="EMBL" id="WWC90853.1"/>
    </source>
</evidence>
<reference evidence="3 4" key="1">
    <citation type="submission" date="2024-01" db="EMBL/GenBank/DDBJ databases">
        <title>Comparative genomics of Cryptococcus and Kwoniella reveals pathogenesis evolution and contrasting modes of karyotype evolution via chromosome fusion or intercentromeric recombination.</title>
        <authorList>
            <person name="Coelho M.A."/>
            <person name="David-Palma M."/>
            <person name="Shea T."/>
            <person name="Bowers K."/>
            <person name="McGinley-Smith S."/>
            <person name="Mohammad A.W."/>
            <person name="Gnirke A."/>
            <person name="Yurkov A.M."/>
            <person name="Nowrousian M."/>
            <person name="Sun S."/>
            <person name="Cuomo C.A."/>
            <person name="Heitman J."/>
        </authorList>
    </citation>
    <scope>NUCLEOTIDE SEQUENCE [LARGE SCALE GENOMIC DNA]</scope>
    <source>
        <strain evidence="3 4">CBS 6074</strain>
    </source>
</reference>
<dbReference type="AlphaFoldDB" id="A0AAX4K279"/>
<dbReference type="GeneID" id="91096460"/>